<keyword evidence="10" id="KW-1185">Reference proteome</keyword>
<dbReference type="EMBL" id="CP053069">
    <property type="protein sequence ID" value="QJR10908.1"/>
    <property type="molecule type" value="Genomic_DNA"/>
</dbReference>
<dbReference type="InterPro" id="IPR038297">
    <property type="entry name" value="CcmH/CycL/NrfF/Ccl2_sf"/>
</dbReference>
<feature type="chain" id="PRO_5027165240" description="Cytochrome c-type biogenesis protein" evidence="7">
    <location>
        <begin position="19"/>
        <end position="151"/>
    </location>
</feature>
<evidence type="ECO:0000256" key="5">
    <source>
        <dbReference type="ARBA" id="ARBA00022748"/>
    </source>
</evidence>
<name>A0A6M4GVJ4_9PROT</name>
<dbReference type="Gene3D" id="1.10.8.640">
    <property type="entry name" value="Cytochrome C biogenesis protein"/>
    <property type="match status" value="1"/>
</dbReference>
<reference evidence="9 10" key="1">
    <citation type="submission" date="2020-04" db="EMBL/GenBank/DDBJ databases">
        <title>Usitatibacter rugosus gen. nov., sp. nov. and Usitatibacter palustris sp. nov., novel members of Usitatibacteraceae fam. nov. within the order Nitrosomonadales isolated from soil.</title>
        <authorList>
            <person name="Huber K.J."/>
            <person name="Neumann-Schaal M."/>
            <person name="Geppert A."/>
            <person name="Luckner M."/>
            <person name="Wanner G."/>
            <person name="Overmann J."/>
        </authorList>
    </citation>
    <scope>NUCLEOTIDE SEQUENCE [LARGE SCALE GENOMIC DNA]</scope>
    <source>
        <strain evidence="9 10">0125_3</strain>
    </source>
</reference>
<keyword evidence="7" id="KW-0472">Membrane</keyword>
<dbReference type="CDD" id="cd16378">
    <property type="entry name" value="CcmH_N"/>
    <property type="match status" value="1"/>
</dbReference>
<protein>
    <recommendedName>
        <fullName evidence="7">Cytochrome c-type biogenesis protein</fullName>
    </recommendedName>
</protein>
<keyword evidence="2 7" id="KW-0349">Heme</keyword>
<dbReference type="Proteomes" id="UP000501534">
    <property type="component" value="Chromosome"/>
</dbReference>
<organism evidence="9 10">
    <name type="scientific">Usitatibacter rugosus</name>
    <dbReference type="NCBI Taxonomy" id="2732067"/>
    <lineage>
        <taxon>Bacteria</taxon>
        <taxon>Pseudomonadati</taxon>
        <taxon>Pseudomonadota</taxon>
        <taxon>Betaproteobacteria</taxon>
        <taxon>Nitrosomonadales</taxon>
        <taxon>Usitatibacteraceae</taxon>
        <taxon>Usitatibacter</taxon>
    </lineage>
</organism>
<dbReference type="PANTHER" id="PTHR47870:SF1">
    <property type="entry name" value="CYTOCHROME C-TYPE BIOGENESIS PROTEIN CCMH"/>
    <property type="match status" value="1"/>
</dbReference>
<dbReference type="AlphaFoldDB" id="A0A6M4GVJ4"/>
<comment type="similarity">
    <text evidence="1 7">Belongs to the CcmH/CycL/Ccl2/NrfF family.</text>
</comment>
<keyword evidence="5" id="KW-0201">Cytochrome c-type biogenesis</keyword>
<accession>A0A6M4GVJ4</accession>
<keyword evidence="7" id="KW-1133">Transmembrane helix</keyword>
<keyword evidence="3 7" id="KW-0479">Metal-binding</keyword>
<dbReference type="PANTHER" id="PTHR47870">
    <property type="entry name" value="CYTOCHROME C-TYPE BIOGENESIS PROTEIN CCMH"/>
    <property type="match status" value="1"/>
</dbReference>
<proteinExistence type="inferred from homology"/>
<dbReference type="GO" id="GO:0005886">
    <property type="term" value="C:plasma membrane"/>
    <property type="evidence" value="ECO:0007669"/>
    <property type="project" value="TreeGrafter"/>
</dbReference>
<dbReference type="FunFam" id="1.10.8.640:FF:000001">
    <property type="entry name" value="Cytochrome c-type biogenesis protein"/>
    <property type="match status" value="1"/>
</dbReference>
<dbReference type="GO" id="GO:0046872">
    <property type="term" value="F:metal ion binding"/>
    <property type="evidence" value="ECO:0007669"/>
    <property type="project" value="UniProtKB-KW"/>
</dbReference>
<comment type="function">
    <text evidence="7">Possible subunit of a heme lyase.</text>
</comment>
<dbReference type="KEGG" id="uru:DSM104443_01978"/>
<sequence length="151" mass="16246">MRALLAILALAFTSAAFAQVGAAGPANPDPGTEQRLKHLAEELRCLVCQNQTIADSNASLAIDLRNQIRGQIAAGKSDGEIRDYMVQRYGDFVLYKPPFQANTLALWIAPLALLVTGVAVFLVVVRRRKAQAAPAAPSPRRAEIEKLLDGP</sequence>
<dbReference type="RefSeq" id="WP_171091788.1">
    <property type="nucleotide sequence ID" value="NZ_CP053069.1"/>
</dbReference>
<dbReference type="InterPro" id="IPR005616">
    <property type="entry name" value="CcmH/CycL/Ccl2/NrfF_N"/>
</dbReference>
<feature type="transmembrane region" description="Helical" evidence="7">
    <location>
        <begin position="104"/>
        <end position="125"/>
    </location>
</feature>
<dbReference type="InterPro" id="IPR051263">
    <property type="entry name" value="C-type_cytochrome_biogenesis"/>
</dbReference>
<keyword evidence="6 7" id="KW-0408">Iron</keyword>
<dbReference type="Pfam" id="PF03918">
    <property type="entry name" value="CcmH"/>
    <property type="match status" value="1"/>
</dbReference>
<evidence type="ECO:0000259" key="8">
    <source>
        <dbReference type="Pfam" id="PF03918"/>
    </source>
</evidence>
<evidence type="ECO:0000313" key="9">
    <source>
        <dbReference type="EMBL" id="QJR10908.1"/>
    </source>
</evidence>
<keyword evidence="4 7" id="KW-0732">Signal</keyword>
<keyword evidence="7" id="KW-0812">Transmembrane</keyword>
<evidence type="ECO:0000313" key="10">
    <source>
        <dbReference type="Proteomes" id="UP000501534"/>
    </source>
</evidence>
<gene>
    <name evidence="9" type="ORF">DSM104443_01978</name>
</gene>
<evidence type="ECO:0000256" key="6">
    <source>
        <dbReference type="ARBA" id="ARBA00023004"/>
    </source>
</evidence>
<evidence type="ECO:0000256" key="4">
    <source>
        <dbReference type="ARBA" id="ARBA00022729"/>
    </source>
</evidence>
<evidence type="ECO:0000256" key="3">
    <source>
        <dbReference type="ARBA" id="ARBA00022723"/>
    </source>
</evidence>
<feature type="domain" description="CcmH/CycL/Ccl2/NrfF N-terminal" evidence="8">
    <location>
        <begin position="8"/>
        <end position="137"/>
    </location>
</feature>
<evidence type="ECO:0000256" key="1">
    <source>
        <dbReference type="ARBA" id="ARBA00010342"/>
    </source>
</evidence>
<evidence type="ECO:0000256" key="2">
    <source>
        <dbReference type="ARBA" id="ARBA00022617"/>
    </source>
</evidence>
<evidence type="ECO:0000256" key="7">
    <source>
        <dbReference type="RuleBase" id="RU364112"/>
    </source>
</evidence>
<feature type="signal peptide" evidence="7">
    <location>
        <begin position="1"/>
        <end position="18"/>
    </location>
</feature>
<dbReference type="GO" id="GO:0017004">
    <property type="term" value="P:cytochrome complex assembly"/>
    <property type="evidence" value="ECO:0007669"/>
    <property type="project" value="UniProtKB-KW"/>
</dbReference>